<accession>A0A199USY6</accession>
<gene>
    <name evidence="1" type="ORF">ACMD2_14772</name>
</gene>
<proteinExistence type="predicted"/>
<evidence type="ECO:0000313" key="2">
    <source>
        <dbReference type="Proteomes" id="UP000092600"/>
    </source>
</evidence>
<dbReference type="Proteomes" id="UP000092600">
    <property type="component" value="Unassembled WGS sequence"/>
</dbReference>
<feature type="non-terminal residue" evidence="1">
    <location>
        <position position="75"/>
    </location>
</feature>
<dbReference type="EMBL" id="LSRQ01005220">
    <property type="protein sequence ID" value="OAY67922.1"/>
    <property type="molecule type" value="Genomic_DNA"/>
</dbReference>
<organism evidence="1 2">
    <name type="scientific">Ananas comosus</name>
    <name type="common">Pineapple</name>
    <name type="synonym">Ananas ananas</name>
    <dbReference type="NCBI Taxonomy" id="4615"/>
    <lineage>
        <taxon>Eukaryota</taxon>
        <taxon>Viridiplantae</taxon>
        <taxon>Streptophyta</taxon>
        <taxon>Embryophyta</taxon>
        <taxon>Tracheophyta</taxon>
        <taxon>Spermatophyta</taxon>
        <taxon>Magnoliopsida</taxon>
        <taxon>Liliopsida</taxon>
        <taxon>Poales</taxon>
        <taxon>Bromeliaceae</taxon>
        <taxon>Bromelioideae</taxon>
        <taxon>Ananas</taxon>
    </lineage>
</organism>
<name>A0A199USY6_ANACO</name>
<dbReference type="AlphaFoldDB" id="A0A199USY6"/>
<sequence length="75" mass="8700">MNTQLLKSHVLYKKTYHYKAKKHDDAITSVTYCCSKAGLSKSQIMRKVIAKIQKVAIRLKSNFLIDEVVVKRILY</sequence>
<evidence type="ECO:0000313" key="1">
    <source>
        <dbReference type="EMBL" id="OAY67922.1"/>
    </source>
</evidence>
<reference evidence="1 2" key="1">
    <citation type="journal article" date="2016" name="DNA Res.">
        <title>The draft genome of MD-2 pineapple using hybrid error correction of long reads.</title>
        <authorList>
            <person name="Redwan R.M."/>
            <person name="Saidin A."/>
            <person name="Kumar S.V."/>
        </authorList>
    </citation>
    <scope>NUCLEOTIDE SEQUENCE [LARGE SCALE GENOMIC DNA]</scope>
    <source>
        <strain evidence="2">cv. MD2</strain>
        <tissue evidence="1">Leaf</tissue>
    </source>
</reference>
<comment type="caution">
    <text evidence="1">The sequence shown here is derived from an EMBL/GenBank/DDBJ whole genome shotgun (WGS) entry which is preliminary data.</text>
</comment>
<protein>
    <submittedName>
        <fullName evidence="1">Uncharacterized protein</fullName>
    </submittedName>
</protein>